<protein>
    <submittedName>
        <fullName evidence="4">AMP-binding domain-containing protein</fullName>
    </submittedName>
</protein>
<accession>A0A0R3PYM4</accession>
<dbReference type="EMBL" id="UYYA01004723">
    <property type="protein sequence ID" value="VDM63133.1"/>
    <property type="molecule type" value="Genomic_DNA"/>
</dbReference>
<dbReference type="SUPFAM" id="SSF56801">
    <property type="entry name" value="Acetyl-CoA synthetase-like"/>
    <property type="match status" value="1"/>
</dbReference>
<name>A0A0R3PYM4_ANGCS</name>
<sequence length="638" mass="70354">MLPALALTKTNRDGAVRRISMSENHREYLTNLRSRRAALLREERTRAIRWCLDENQRNCRSELRRNAEDKIDEESFETIRGDPSKRRNSSYIPQHIPEDIFARPDKGDLDSKLEDRIHGSGHYDEEKESLFATLRIGYNGRIDVNDLPRCLLKSSWRPSTQPLSEYYKDYDAELEAIAKMIDPAAPRPEGQLMTPVRGESVSAAAQNYPRSLDSALHRYGTSVPKSVAALVLDQTGRPGPQITYENLTEVFQDAGIQQLGFLLGSCGAKVALTSDTCYKGLPKCSVSSSQFPRTLPTGSSTLVGSPQEVVDLKSWPRLYWVITEHLGCMRFTSFCNFKGKPSRDWTAPPRVADESIAYIEYSCDRDGAVKGNWHLGETMICVLDFKREVGLWHAVLAAVFNGMRVVFVPYSLMKINPASWMLMTTKLQASVALVKSRDLHWGLLATRDHKDVNLSSLRSLVVADGANPWSLSSCDQFAAVFAAHGLRAEAMCPCSGSSETGTISLRRRTSTGSGSSGRGILSMAALSHSVVRVDKENSLTSLTLQDAGQVIPSGSVVVLKQTGPPRLCKADELGEICLCANSTGIAYWGLEGVSLTTFKTEPLGVDDRPLGPRPYVRSGLIGFMGPVSLFSSYIFSNP</sequence>
<proteinExistence type="predicted"/>
<dbReference type="Gene3D" id="3.40.50.12780">
    <property type="entry name" value="N-terminal domain of ligase-like"/>
    <property type="match status" value="1"/>
</dbReference>
<dbReference type="STRING" id="334426.A0A0R3PYM4"/>
<organism evidence="4">
    <name type="scientific">Angiostrongylus costaricensis</name>
    <name type="common">Nematode worm</name>
    <dbReference type="NCBI Taxonomy" id="334426"/>
    <lineage>
        <taxon>Eukaryota</taxon>
        <taxon>Metazoa</taxon>
        <taxon>Ecdysozoa</taxon>
        <taxon>Nematoda</taxon>
        <taxon>Chromadorea</taxon>
        <taxon>Rhabditida</taxon>
        <taxon>Rhabditina</taxon>
        <taxon>Rhabditomorpha</taxon>
        <taxon>Strongyloidea</taxon>
        <taxon>Metastrongylidae</taxon>
        <taxon>Angiostrongylus</taxon>
    </lineage>
</organism>
<feature type="compositionally biased region" description="Basic and acidic residues" evidence="1">
    <location>
        <begin position="96"/>
        <end position="114"/>
    </location>
</feature>
<dbReference type="OrthoDB" id="5862428at2759"/>
<evidence type="ECO:0000313" key="4">
    <source>
        <dbReference type="WBParaSite" id="ACOC_0001154701-mRNA-1"/>
    </source>
</evidence>
<dbReference type="PANTHER" id="PTHR22754">
    <property type="entry name" value="DISCO-INTERACTING PROTEIN 2 DIP2 -RELATED"/>
    <property type="match status" value="1"/>
</dbReference>
<evidence type="ECO:0000313" key="2">
    <source>
        <dbReference type="EMBL" id="VDM63133.1"/>
    </source>
</evidence>
<reference evidence="4" key="1">
    <citation type="submission" date="2016-04" db="UniProtKB">
        <authorList>
            <consortium name="WormBaseParasite"/>
        </authorList>
    </citation>
    <scope>IDENTIFICATION</scope>
</reference>
<dbReference type="InterPro" id="IPR042099">
    <property type="entry name" value="ANL_N_sf"/>
</dbReference>
<feature type="region of interest" description="Disordered" evidence="1">
    <location>
        <begin position="74"/>
        <end position="114"/>
    </location>
</feature>
<dbReference type="PANTHER" id="PTHR22754:SF32">
    <property type="entry name" value="DISCO-INTERACTING PROTEIN 2"/>
    <property type="match status" value="1"/>
</dbReference>
<dbReference type="WBParaSite" id="ACOC_0001154701-mRNA-1">
    <property type="protein sequence ID" value="ACOC_0001154701-mRNA-1"/>
    <property type="gene ID" value="ACOC_0001154701"/>
</dbReference>
<reference evidence="2 3" key="2">
    <citation type="submission" date="2018-11" db="EMBL/GenBank/DDBJ databases">
        <authorList>
            <consortium name="Pathogen Informatics"/>
        </authorList>
    </citation>
    <scope>NUCLEOTIDE SEQUENCE [LARGE SCALE GENOMIC DNA]</scope>
    <source>
        <strain evidence="2 3">Costa Rica</strain>
    </source>
</reference>
<gene>
    <name evidence="2" type="ORF">ACOC_LOCUS11548</name>
</gene>
<evidence type="ECO:0000256" key="1">
    <source>
        <dbReference type="SAM" id="MobiDB-lite"/>
    </source>
</evidence>
<dbReference type="Proteomes" id="UP000267027">
    <property type="component" value="Unassembled WGS sequence"/>
</dbReference>
<dbReference type="AlphaFoldDB" id="A0A0R3PYM4"/>
<evidence type="ECO:0000313" key="3">
    <source>
        <dbReference type="Proteomes" id="UP000267027"/>
    </source>
</evidence>
<keyword evidence="3" id="KW-1185">Reference proteome</keyword>